<dbReference type="EMBL" id="KN402318">
    <property type="protein sequence ID" value="KHG14811.1"/>
    <property type="molecule type" value="Genomic_DNA"/>
</dbReference>
<keyword evidence="2" id="KW-1185">Reference proteome</keyword>
<gene>
    <name evidence="1" type="ORF">F383_20381</name>
</gene>
<proteinExistence type="predicted"/>
<evidence type="ECO:0000313" key="1">
    <source>
        <dbReference type="EMBL" id="KHG14811.1"/>
    </source>
</evidence>
<accession>A0A0B0NUU2</accession>
<name>A0A0B0NUU2_GOSAR</name>
<organism evidence="1 2">
    <name type="scientific">Gossypium arboreum</name>
    <name type="common">Tree cotton</name>
    <name type="synonym">Gossypium nanking</name>
    <dbReference type="NCBI Taxonomy" id="29729"/>
    <lineage>
        <taxon>Eukaryota</taxon>
        <taxon>Viridiplantae</taxon>
        <taxon>Streptophyta</taxon>
        <taxon>Embryophyta</taxon>
        <taxon>Tracheophyta</taxon>
        <taxon>Spermatophyta</taxon>
        <taxon>Magnoliopsida</taxon>
        <taxon>eudicotyledons</taxon>
        <taxon>Gunneridae</taxon>
        <taxon>Pentapetalae</taxon>
        <taxon>rosids</taxon>
        <taxon>malvids</taxon>
        <taxon>Malvales</taxon>
        <taxon>Malvaceae</taxon>
        <taxon>Malvoideae</taxon>
        <taxon>Gossypium</taxon>
    </lineage>
</organism>
<evidence type="ECO:0000313" key="2">
    <source>
        <dbReference type="Proteomes" id="UP000032142"/>
    </source>
</evidence>
<dbReference type="Proteomes" id="UP000032142">
    <property type="component" value="Unassembled WGS sequence"/>
</dbReference>
<protein>
    <submittedName>
        <fullName evidence="1">Uncharacterized protein</fullName>
    </submittedName>
</protein>
<dbReference type="AlphaFoldDB" id="A0A0B0NUU2"/>
<sequence>MRRSDEYSLRRLNANSKPHKPFLGNFDNLRLDKI</sequence>
<reference evidence="2" key="1">
    <citation type="submission" date="2014-09" db="EMBL/GenBank/DDBJ databases">
        <authorList>
            <person name="Mudge J."/>
            <person name="Ramaraj T."/>
            <person name="Lindquist I.E."/>
            <person name="Bharti A.K."/>
            <person name="Sundararajan A."/>
            <person name="Cameron C.T."/>
            <person name="Woodward J.E."/>
            <person name="May G.D."/>
            <person name="Brubaker C."/>
            <person name="Broadhvest J."/>
            <person name="Wilkins T.A."/>
        </authorList>
    </citation>
    <scope>NUCLEOTIDE SEQUENCE</scope>
    <source>
        <strain evidence="2">cv. AKA8401</strain>
    </source>
</reference>